<keyword evidence="1" id="KW-0378">Hydrolase</keyword>
<evidence type="ECO:0000313" key="2">
    <source>
        <dbReference type="Proteomes" id="UP000606724"/>
    </source>
</evidence>
<reference evidence="1 2" key="1">
    <citation type="submission" date="2020-08" db="EMBL/GenBank/DDBJ databases">
        <title>A Genomic Blueprint of the Chicken Gut Microbiome.</title>
        <authorList>
            <person name="Gilroy R."/>
            <person name="Ravi A."/>
            <person name="Getino M."/>
            <person name="Pursley I."/>
            <person name="Horton D.L."/>
            <person name="Alikhan N.-F."/>
            <person name="Baker D."/>
            <person name="Gharbi K."/>
            <person name="Hall N."/>
            <person name="Watson M."/>
            <person name="Adriaenssens E.M."/>
            <person name="Foster-Nyarko E."/>
            <person name="Jarju S."/>
            <person name="Secka A."/>
            <person name="Antonio M."/>
            <person name="Oren A."/>
            <person name="Chaudhuri R."/>
            <person name="La Ragione R.M."/>
            <person name="Hildebrand F."/>
            <person name="Pallen M.J."/>
        </authorList>
    </citation>
    <scope>NUCLEOTIDE SEQUENCE [LARGE SCALE GENOMIC DNA]</scope>
    <source>
        <strain evidence="1 2">Sa4CVA2</strain>
    </source>
</reference>
<dbReference type="GO" id="GO:0016787">
    <property type="term" value="F:hydrolase activity"/>
    <property type="evidence" value="ECO:0007669"/>
    <property type="project" value="UniProtKB-KW"/>
</dbReference>
<proteinExistence type="predicted"/>
<comment type="caution">
    <text evidence="1">The sequence shown here is derived from an EMBL/GenBank/DDBJ whole genome shotgun (WGS) entry which is preliminary data.</text>
</comment>
<dbReference type="Proteomes" id="UP000606724">
    <property type="component" value="Unassembled WGS sequence"/>
</dbReference>
<sequence>MVLPNSSIINKPAMTRGLLSIAIASSLLLVGCNDDDNDHYVSAPSASAKFIKTFTANDINSSIGLGSTATPVAKCGVTIEKVTYDTKGAADEDTNATAALMLPTGDAAECKGDRPVLLYAHGTTTDKGYDFAQVGNAKNPAVGEANLIAANFAAQGYIVVAPNYAGYDESKLDYHPYLVAQQQSTDMVDALDSARNIIERKKRANDPNYSKIDDSGKLFLSGYSQGGHVAMATARKLEQQGKPITAMAPASGPYALAAFGDFIFAGNVNLGATRFAPLLAIGLQKKYPNIYSSRSEIFSADYANTQFPSLLNFEELVAAGQLPRFALFEAKPTSDPLLNQLPDSELPFAFLGFAAEKYLIKTDFRAMYMADALRNPDSLTSTTPTGMPAANPKSNIRKALKDNDLRGYKPKVPTLLCGGHRDPTVYYDLNTGSMLAILKQYNDNNSAANLNITVLDVDNSDEANRGVPTIAPLSQSALANPWLQNSTIPNIQTRFNDSVTDAGNSFLSSYHGGLVATSCTEATREFFEQNFNQS</sequence>
<name>A0ABR8RFN0_9GAMM</name>
<gene>
    <name evidence="1" type="ORF">H9653_00675</name>
</gene>
<dbReference type="RefSeq" id="WP_191689717.1">
    <property type="nucleotide sequence ID" value="NZ_JACSQR010000001.1"/>
</dbReference>
<organism evidence="1 2">
    <name type="scientific">Psychrobacter communis</name>
    <dbReference type="NCBI Taxonomy" id="2762238"/>
    <lineage>
        <taxon>Bacteria</taxon>
        <taxon>Pseudomonadati</taxon>
        <taxon>Pseudomonadota</taxon>
        <taxon>Gammaproteobacteria</taxon>
        <taxon>Moraxellales</taxon>
        <taxon>Moraxellaceae</taxon>
        <taxon>Psychrobacter</taxon>
    </lineage>
</organism>
<dbReference type="InterPro" id="IPR005152">
    <property type="entry name" value="Lipase_secreted"/>
</dbReference>
<dbReference type="SUPFAM" id="SSF53474">
    <property type="entry name" value="alpha/beta-Hydrolases"/>
    <property type="match status" value="1"/>
</dbReference>
<accession>A0ABR8RFN0</accession>
<dbReference type="PANTHER" id="PTHR34853:SF1">
    <property type="entry name" value="LIPASE 5"/>
    <property type="match status" value="1"/>
</dbReference>
<evidence type="ECO:0000313" key="1">
    <source>
        <dbReference type="EMBL" id="MBD7946558.1"/>
    </source>
</evidence>
<dbReference type="PANTHER" id="PTHR34853">
    <property type="match status" value="1"/>
</dbReference>
<dbReference type="Gene3D" id="3.40.50.1820">
    <property type="entry name" value="alpha/beta hydrolase"/>
    <property type="match status" value="1"/>
</dbReference>
<dbReference type="EMBL" id="JACSQR010000001">
    <property type="protein sequence ID" value="MBD7946558.1"/>
    <property type="molecule type" value="Genomic_DNA"/>
</dbReference>
<protein>
    <submittedName>
        <fullName evidence="1">Alpha/beta fold hydrolase</fullName>
    </submittedName>
</protein>
<keyword evidence="2" id="KW-1185">Reference proteome</keyword>
<dbReference type="InterPro" id="IPR029058">
    <property type="entry name" value="AB_hydrolase_fold"/>
</dbReference>